<name>A0A1X9VNK4_9VIRU</name>
<organism evidence="1">
    <name type="scientific">Mimivirus AB-566-O17</name>
    <dbReference type="NCBI Taxonomy" id="1988039"/>
    <lineage>
        <taxon>Viruses</taxon>
        <taxon>Varidnaviria</taxon>
        <taxon>Bamfordvirae</taxon>
        <taxon>Nucleocytoviricota</taxon>
        <taxon>Megaviricetes</taxon>
        <taxon>Imitervirales</taxon>
        <taxon>Mimiviridae</taxon>
        <taxon>Megamimivirinae</taxon>
        <taxon>Mimivirus</taxon>
    </lineage>
</organism>
<accession>A0A1X9VNK4</accession>
<reference evidence="1" key="1">
    <citation type="journal article" date="2017" name="ISME J.">
        <title>Genomic exploration of individual giant ocean viruses.</title>
        <authorList>
            <person name="Wilson W.H."/>
            <person name="Gilg I.C."/>
            <person name="Moniruzzaman M."/>
            <person name="Field E.K."/>
            <person name="Koren S."/>
            <person name="LeCleir G.R."/>
            <person name="Martinez Martinez J."/>
            <person name="Poulton N.J."/>
            <person name="Swan B.K."/>
            <person name="Stepanauskas R."/>
            <person name="Wilhelm S.W."/>
        </authorList>
    </citation>
    <scope>NUCLEOTIDE SEQUENCE</scope>
</reference>
<evidence type="ECO:0000313" key="1">
    <source>
        <dbReference type="EMBL" id="ARR74921.1"/>
    </source>
</evidence>
<dbReference type="EMBL" id="KY565516">
    <property type="protein sequence ID" value="ARR74921.1"/>
    <property type="molecule type" value="Genomic_DNA"/>
</dbReference>
<sequence>MKILLNTNYIDLLFYDFITTNLNCDPTHNRFSHNTPNNDRYKFFSNQQKLYAVYDELLVHLPFIDEPSMSPSPPLVTKLELGLSKEIVLNLPFMQQSHIVKCFLDNHGHLIVQMDSKPNFIVFYIDTLQNVFCNLYRE</sequence>
<protein>
    <submittedName>
        <fullName evidence="1">Uncharacterized protein</fullName>
    </submittedName>
</protein>
<gene>
    <name evidence="1" type="ORF">SAGO17_0001</name>
</gene>
<proteinExistence type="predicted"/>